<dbReference type="Pfam" id="PF08340">
    <property type="entry name" value="YicC-like_C"/>
    <property type="match status" value="1"/>
</dbReference>
<evidence type="ECO:0000313" key="8">
    <source>
        <dbReference type="EMBL" id="URW80558.1"/>
    </source>
</evidence>
<dbReference type="PANTHER" id="PTHR30636">
    <property type="entry name" value="UPF0701 PROTEIN YICC"/>
    <property type="match status" value="1"/>
</dbReference>
<dbReference type="GO" id="GO:0016787">
    <property type="term" value="F:hydrolase activity"/>
    <property type="evidence" value="ECO:0007669"/>
    <property type="project" value="UniProtKB-KW"/>
</dbReference>
<dbReference type="NCBIfam" id="TIGR00255">
    <property type="entry name" value="YicC/YloC family endoribonuclease"/>
    <property type="match status" value="1"/>
</dbReference>
<dbReference type="PANTHER" id="PTHR30636:SF3">
    <property type="entry name" value="UPF0701 PROTEIN YICC"/>
    <property type="match status" value="1"/>
</dbReference>
<proteinExistence type="inferred from homology"/>
<evidence type="ECO:0000313" key="9">
    <source>
        <dbReference type="Proteomes" id="UP001056426"/>
    </source>
</evidence>
<comment type="cofactor">
    <cofactor evidence="1">
        <name>a divalent metal cation</name>
        <dbReference type="ChEBI" id="CHEBI:60240"/>
    </cofactor>
</comment>
<dbReference type="GO" id="GO:0004521">
    <property type="term" value="F:RNA endonuclease activity"/>
    <property type="evidence" value="ECO:0007669"/>
    <property type="project" value="InterPro"/>
</dbReference>
<evidence type="ECO:0000256" key="4">
    <source>
        <dbReference type="ARBA" id="ARBA00022801"/>
    </source>
</evidence>
<evidence type="ECO:0000256" key="2">
    <source>
        <dbReference type="ARBA" id="ARBA00022722"/>
    </source>
</evidence>
<evidence type="ECO:0000256" key="1">
    <source>
        <dbReference type="ARBA" id="ARBA00001968"/>
    </source>
</evidence>
<dbReference type="Pfam" id="PF03755">
    <property type="entry name" value="YicC-like_N"/>
    <property type="match status" value="1"/>
</dbReference>
<feature type="domain" description="Endoribonuclease YicC-like N-terminal" evidence="6">
    <location>
        <begin position="2"/>
        <end position="155"/>
    </location>
</feature>
<dbReference type="KEGG" id="alkq:M9189_04240"/>
<evidence type="ECO:0000259" key="7">
    <source>
        <dbReference type="Pfam" id="PF08340"/>
    </source>
</evidence>
<evidence type="ECO:0000259" key="6">
    <source>
        <dbReference type="Pfam" id="PF03755"/>
    </source>
</evidence>
<keyword evidence="2" id="KW-0540">Nuclease</keyword>
<comment type="similarity">
    <text evidence="5">Belongs to the YicC/YloC family.</text>
</comment>
<keyword evidence="9" id="KW-1185">Reference proteome</keyword>
<protein>
    <submittedName>
        <fullName evidence="8">YicC family protein</fullName>
    </submittedName>
</protein>
<dbReference type="RefSeq" id="WP_250724862.1">
    <property type="nucleotide sequence ID" value="NZ_CP098400.1"/>
</dbReference>
<evidence type="ECO:0000256" key="5">
    <source>
        <dbReference type="ARBA" id="ARBA00035648"/>
    </source>
</evidence>
<reference evidence="8" key="1">
    <citation type="submission" date="2022-05" db="EMBL/GenBank/DDBJ databases">
        <authorList>
            <person name="Sun X."/>
        </authorList>
    </citation>
    <scope>NUCLEOTIDE SEQUENCE</scope>
    <source>
        <strain evidence="8">Ai-910</strain>
    </source>
</reference>
<reference evidence="8" key="2">
    <citation type="submission" date="2022-06" db="EMBL/GenBank/DDBJ databases">
        <title>Xiashengella guii gen. nov. sp. nov., a bacterium isolated form anaerobic digestion tank.</title>
        <authorList>
            <person name="Huang H."/>
        </authorList>
    </citation>
    <scope>NUCLEOTIDE SEQUENCE</scope>
    <source>
        <strain evidence="8">Ai-910</strain>
    </source>
</reference>
<accession>A0A9J6ZSI0</accession>
<dbReference type="Proteomes" id="UP001056426">
    <property type="component" value="Chromosome"/>
</dbReference>
<evidence type="ECO:0000256" key="3">
    <source>
        <dbReference type="ARBA" id="ARBA00022759"/>
    </source>
</evidence>
<sequence>MIRSMTGFGKYTCELPDKKVDIEIKSLNSKQLDLNMRMPQIYRDREFDIRNLFAAEVQRGKVDLTITVESAVPDKIPQINEQIFEHYYKRLKSIAENLGINESTDFIRTILYLPETMKVEQNQVDEDEWRVVRHGILEALEAMKQFRIQEGAALYEDIMHRIDLIESLSQEVEKYEKSRIDRIRGRIRESLDELADRTIDQNRFEQELIYYLEKLDVTEEKVRLRNHIAYFRETIAEDDQVGKKLGFITQEIGREINTLGSKANDSDIQKLVIQMKDELEKIKEQLLNVL</sequence>
<dbReference type="InterPro" id="IPR013551">
    <property type="entry name" value="YicC-like_C"/>
</dbReference>
<feature type="domain" description="Endoribonuclease YicC-like C-terminal" evidence="7">
    <location>
        <begin position="172"/>
        <end position="289"/>
    </location>
</feature>
<gene>
    <name evidence="8" type="ORF">M9189_04240</name>
</gene>
<dbReference type="InterPro" id="IPR005229">
    <property type="entry name" value="YicC/YloC-like"/>
</dbReference>
<dbReference type="EMBL" id="CP098400">
    <property type="protein sequence ID" value="URW80558.1"/>
    <property type="molecule type" value="Genomic_DNA"/>
</dbReference>
<dbReference type="InterPro" id="IPR013527">
    <property type="entry name" value="YicC-like_N"/>
</dbReference>
<dbReference type="AlphaFoldDB" id="A0A9J6ZSI0"/>
<keyword evidence="4" id="KW-0378">Hydrolase</keyword>
<keyword evidence="3" id="KW-0255">Endonuclease</keyword>
<organism evidence="8 9">
    <name type="scientific">Xiashengella succiniciproducens</name>
    <dbReference type="NCBI Taxonomy" id="2949635"/>
    <lineage>
        <taxon>Bacteria</taxon>
        <taxon>Pseudomonadati</taxon>
        <taxon>Bacteroidota</taxon>
        <taxon>Bacteroidia</taxon>
        <taxon>Marinilabiliales</taxon>
        <taxon>Marinilabiliaceae</taxon>
        <taxon>Xiashengella</taxon>
    </lineage>
</organism>
<name>A0A9J6ZSI0_9BACT</name>